<evidence type="ECO:0000313" key="2">
    <source>
        <dbReference type="EnsemblMetazoa" id="AALB006298-PA"/>
    </source>
</evidence>
<dbReference type="EnsemblMetazoa" id="AALB006298-RA">
    <property type="protein sequence ID" value="AALB006298-PA"/>
    <property type="gene ID" value="AALB006298"/>
</dbReference>
<protein>
    <recommendedName>
        <fullName evidence="4">Protein aurora borealis</fullName>
    </recommendedName>
</protein>
<sequence length="478" mass="53746">MKGTRKLLSNSTSPWPIVLVLNALPGDCVRDWHSSEHKIESKAATNRMPPRLTLGSVSLEEKWNKFDLPSLDQFKRNRLPITSVDIEMEHHLSRLNDSTRNIFDSTTPDAPLSEMGDLPIETQDFDQPEPSNDHRRSQNLVKPEESGGDKISETNAAINVGNRFNMPMAREVMPSQDTICEDVDITLGEPSTQRLLDDSDEDMFLELNRTPENNVSNTPPSRNYCSGVTPGPVRLHGSPIARSSPFIPNMMLRSPSIFARLCSDLEAPRLNLQRLRLSSKTLFSQKRVLDDKEEGEPSCASLCGTSNDDDCDDSVIGIRRPGKIRRIADTQNDTIEQNDTSAEKLAREFIYTEAEASDEFEFEEEESDVQDDTFVVSDSQVVQGTPASSERAMYLQSVRDLPRPGAFYFPNRQRQSLAMSSCASPMSVDGRNSQEDTYDQSFLDEDPRAESQLSMLELLEAKLETKKTRKRTISDESE</sequence>
<reference evidence="2" key="2">
    <citation type="submission" date="2022-08" db="UniProtKB">
        <authorList>
            <consortium name="EnsemblMetazoa"/>
        </authorList>
    </citation>
    <scope>IDENTIFICATION</scope>
    <source>
        <strain evidence="2">STECLA/ALBI9_A</strain>
    </source>
</reference>
<feature type="compositionally biased region" description="Polar residues" evidence="1">
    <location>
        <begin position="99"/>
        <end position="108"/>
    </location>
</feature>
<organism evidence="2 3">
    <name type="scientific">Anopheles albimanus</name>
    <name type="common">New world malaria mosquito</name>
    <dbReference type="NCBI Taxonomy" id="7167"/>
    <lineage>
        <taxon>Eukaryota</taxon>
        <taxon>Metazoa</taxon>
        <taxon>Ecdysozoa</taxon>
        <taxon>Arthropoda</taxon>
        <taxon>Hexapoda</taxon>
        <taxon>Insecta</taxon>
        <taxon>Pterygota</taxon>
        <taxon>Neoptera</taxon>
        <taxon>Endopterygota</taxon>
        <taxon>Diptera</taxon>
        <taxon>Nematocera</taxon>
        <taxon>Culicoidea</taxon>
        <taxon>Culicidae</taxon>
        <taxon>Anophelinae</taxon>
        <taxon>Anopheles</taxon>
    </lineage>
</organism>
<dbReference type="AlphaFoldDB" id="A0A182FIF3"/>
<keyword evidence="3" id="KW-1185">Reference proteome</keyword>
<evidence type="ECO:0000256" key="1">
    <source>
        <dbReference type="SAM" id="MobiDB-lite"/>
    </source>
</evidence>
<dbReference type="Proteomes" id="UP000069272">
    <property type="component" value="Chromosome X"/>
</dbReference>
<evidence type="ECO:0008006" key="4">
    <source>
        <dbReference type="Google" id="ProtNLM"/>
    </source>
</evidence>
<feature type="region of interest" description="Disordered" evidence="1">
    <location>
        <begin position="420"/>
        <end position="447"/>
    </location>
</feature>
<feature type="compositionally biased region" description="Basic and acidic residues" evidence="1">
    <location>
        <begin position="131"/>
        <end position="152"/>
    </location>
</feature>
<dbReference type="VEuPathDB" id="VectorBase:AALB20_031139"/>
<feature type="region of interest" description="Disordered" evidence="1">
    <location>
        <begin position="99"/>
        <end position="155"/>
    </location>
</feature>
<accession>A0A182FIF3</accession>
<dbReference type="VEuPathDB" id="VectorBase:AALB006298"/>
<proteinExistence type="predicted"/>
<reference evidence="2 3" key="1">
    <citation type="journal article" date="2017" name="G3 (Bethesda)">
        <title>The Physical Genome Mapping of Anopheles albimanus Corrected Scaffold Misassemblies and Identified Interarm Rearrangements in Genus Anopheles.</title>
        <authorList>
            <person name="Artemov G.N."/>
            <person name="Peery A.N."/>
            <person name="Jiang X."/>
            <person name="Tu Z."/>
            <person name="Stegniy V.N."/>
            <person name="Sharakhova M.V."/>
            <person name="Sharakhov I.V."/>
        </authorList>
    </citation>
    <scope>NUCLEOTIDE SEQUENCE [LARGE SCALE GENOMIC DNA]</scope>
    <source>
        <strain evidence="2 3">ALBI9_A</strain>
    </source>
</reference>
<name>A0A182FIF3_ANOAL</name>
<evidence type="ECO:0000313" key="3">
    <source>
        <dbReference type="Proteomes" id="UP000069272"/>
    </source>
</evidence>